<name>E1YEN5_9BACT</name>
<proteinExistence type="predicted"/>
<accession>E1YEN5</accession>
<reference evidence="1" key="1">
    <citation type="journal article" date="2011" name="Environ. Microbiol.">
        <title>Genomic insights into the metabolic potential of the polycyclic aromatic hydrocarbon degrading sulfate-reducing Deltaproteobacterium N47.</title>
        <authorList>
            <person name="Bergmann F."/>
            <person name="Selesi D."/>
            <person name="Weinmaier T."/>
            <person name="Tischler P."/>
            <person name="Rattei T."/>
            <person name="Meckenstock R.U."/>
        </authorList>
    </citation>
    <scope>NUCLEOTIDE SEQUENCE</scope>
</reference>
<organism evidence="1">
    <name type="scientific">uncultured Desulfobacterium sp</name>
    <dbReference type="NCBI Taxonomy" id="201089"/>
    <lineage>
        <taxon>Bacteria</taxon>
        <taxon>Pseudomonadati</taxon>
        <taxon>Thermodesulfobacteriota</taxon>
        <taxon>Desulfobacteria</taxon>
        <taxon>Desulfobacterales</taxon>
        <taxon>Desulfobacteriaceae</taxon>
        <taxon>Desulfobacterium</taxon>
        <taxon>environmental samples</taxon>
    </lineage>
</organism>
<dbReference type="AlphaFoldDB" id="E1YEN5"/>
<sequence length="61" mass="7169">MTTKESAIRSIQELPENATWDDIQERINFVAGVRKGLRELDEGKGIPHERIREEFREWLSS</sequence>
<protein>
    <submittedName>
        <fullName evidence="1">Uncharacterized protein</fullName>
    </submittedName>
</protein>
<gene>
    <name evidence="1" type="ORF">N47_J00100</name>
</gene>
<evidence type="ECO:0000313" key="1">
    <source>
        <dbReference type="EMBL" id="CBX29029.1"/>
    </source>
</evidence>
<dbReference type="EMBL" id="FR695872">
    <property type="protein sequence ID" value="CBX29029.1"/>
    <property type="molecule type" value="Genomic_DNA"/>
</dbReference>